<gene>
    <name evidence="1" type="ORF">BJX67DRAFT_372802</name>
</gene>
<name>A0ABR4LNN5_9EURO</name>
<proteinExistence type="predicted"/>
<sequence>MLPIFYINNFKPWAPLPRKPFLPYKTSSTCFLRLPNSPSSMPSYNLPPSTLLLPKHYLPAQPLAEVCMLVIANTQPYLESNTFLEDPDYGAAFPCNPVPYIPAVDLISCYNSQDNTSISTKPPIFQGDYVEDTLSPLSISSLDNSLEEFFLLLDTQEDIPIDLIACPYPDPPTLLPIPPNNYQNPSRRDLPSFLPNTNPDQPCPSGADRNQHISRELKILKQKAQLLGGQEDTFTTLCSYFISIPLTNYLQFLSWLFKVVCKGVQGILQKRMPWSKEEVDLLIKLRKNKGRP</sequence>
<dbReference type="GeneID" id="98146370"/>
<dbReference type="RefSeq" id="XP_070885131.1">
    <property type="nucleotide sequence ID" value="XM_071031298.1"/>
</dbReference>
<protein>
    <submittedName>
        <fullName evidence="1">Uncharacterized protein</fullName>
    </submittedName>
</protein>
<dbReference type="EMBL" id="JBFXLQ010000027">
    <property type="protein sequence ID" value="KAL2866152.1"/>
    <property type="molecule type" value="Genomic_DNA"/>
</dbReference>
<evidence type="ECO:0000313" key="2">
    <source>
        <dbReference type="Proteomes" id="UP001610432"/>
    </source>
</evidence>
<organism evidence="1 2">
    <name type="scientific">Aspergillus lucknowensis</name>
    <dbReference type="NCBI Taxonomy" id="176173"/>
    <lineage>
        <taxon>Eukaryota</taxon>
        <taxon>Fungi</taxon>
        <taxon>Dikarya</taxon>
        <taxon>Ascomycota</taxon>
        <taxon>Pezizomycotina</taxon>
        <taxon>Eurotiomycetes</taxon>
        <taxon>Eurotiomycetidae</taxon>
        <taxon>Eurotiales</taxon>
        <taxon>Aspergillaceae</taxon>
        <taxon>Aspergillus</taxon>
        <taxon>Aspergillus subgen. Nidulantes</taxon>
    </lineage>
</organism>
<dbReference type="Proteomes" id="UP001610432">
    <property type="component" value="Unassembled WGS sequence"/>
</dbReference>
<accession>A0ABR4LNN5</accession>
<comment type="caution">
    <text evidence="1">The sequence shown here is derived from an EMBL/GenBank/DDBJ whole genome shotgun (WGS) entry which is preliminary data.</text>
</comment>
<reference evidence="1 2" key="1">
    <citation type="submission" date="2024-07" db="EMBL/GenBank/DDBJ databases">
        <title>Section-level genome sequencing and comparative genomics of Aspergillus sections Usti and Cavernicolus.</title>
        <authorList>
            <consortium name="Lawrence Berkeley National Laboratory"/>
            <person name="Nybo J.L."/>
            <person name="Vesth T.C."/>
            <person name="Theobald S."/>
            <person name="Frisvad J.C."/>
            <person name="Larsen T.O."/>
            <person name="Kjaerboelling I."/>
            <person name="Rothschild-Mancinelli K."/>
            <person name="Lyhne E.K."/>
            <person name="Kogle M.E."/>
            <person name="Barry K."/>
            <person name="Clum A."/>
            <person name="Na H."/>
            <person name="Ledsgaard L."/>
            <person name="Lin J."/>
            <person name="Lipzen A."/>
            <person name="Kuo A."/>
            <person name="Riley R."/>
            <person name="Mondo S."/>
            <person name="Labutti K."/>
            <person name="Haridas S."/>
            <person name="Pangalinan J."/>
            <person name="Salamov A.A."/>
            <person name="Simmons B.A."/>
            <person name="Magnuson J.K."/>
            <person name="Chen J."/>
            <person name="Drula E."/>
            <person name="Henrissat B."/>
            <person name="Wiebenga A."/>
            <person name="Lubbers R.J."/>
            <person name="Gomes A.C."/>
            <person name="Macurrencykelacurrency M.R."/>
            <person name="Stajich J."/>
            <person name="Grigoriev I.V."/>
            <person name="Mortensen U.H."/>
            <person name="De Vries R.P."/>
            <person name="Baker S.E."/>
            <person name="Andersen M.R."/>
        </authorList>
    </citation>
    <scope>NUCLEOTIDE SEQUENCE [LARGE SCALE GENOMIC DNA]</scope>
    <source>
        <strain evidence="1 2">CBS 449.75</strain>
    </source>
</reference>
<keyword evidence="2" id="KW-1185">Reference proteome</keyword>
<evidence type="ECO:0000313" key="1">
    <source>
        <dbReference type="EMBL" id="KAL2866152.1"/>
    </source>
</evidence>